<accession>A0A7W4J933</accession>
<dbReference type="InterPro" id="IPR017767">
    <property type="entry name" value="PC-PLC"/>
</dbReference>
<feature type="region of interest" description="Disordered" evidence="4">
    <location>
        <begin position="818"/>
        <end position="840"/>
    </location>
</feature>
<proteinExistence type="inferred from homology"/>
<comment type="similarity">
    <text evidence="1">Belongs to the bacterial phospholipase C family.</text>
</comment>
<dbReference type="GO" id="GO:0034480">
    <property type="term" value="F:phosphatidylcholine phospholipase C activity"/>
    <property type="evidence" value="ECO:0007669"/>
    <property type="project" value="UniProtKB-EC"/>
</dbReference>
<dbReference type="AlphaFoldDB" id="A0A7W4J933"/>
<keyword evidence="7" id="KW-1185">Reference proteome</keyword>
<evidence type="ECO:0000256" key="1">
    <source>
        <dbReference type="ARBA" id="ARBA00009717"/>
    </source>
</evidence>
<dbReference type="Pfam" id="PF04185">
    <property type="entry name" value="Phosphoesterase"/>
    <property type="match status" value="2"/>
</dbReference>
<evidence type="ECO:0000259" key="5">
    <source>
        <dbReference type="Pfam" id="PF05506"/>
    </source>
</evidence>
<dbReference type="InterPro" id="IPR017850">
    <property type="entry name" value="Alkaline_phosphatase_core_sf"/>
</dbReference>
<dbReference type="EMBL" id="JABEQH010000016">
    <property type="protein sequence ID" value="MBB2176717.1"/>
    <property type="molecule type" value="Genomic_DNA"/>
</dbReference>
<evidence type="ECO:0000313" key="7">
    <source>
        <dbReference type="Proteomes" id="UP000561066"/>
    </source>
</evidence>
<comment type="caution">
    <text evidence="6">The sequence shown here is derived from an EMBL/GenBank/DDBJ whole genome shotgun (WGS) entry which is preliminary data.</text>
</comment>
<name>A0A7W4J933_9PROT</name>
<feature type="domain" description="Bacterial phospholipase C C-terminal" evidence="5">
    <location>
        <begin position="743"/>
        <end position="812"/>
    </location>
</feature>
<evidence type="ECO:0000256" key="3">
    <source>
        <dbReference type="ARBA" id="ARBA00022801"/>
    </source>
</evidence>
<organism evidence="6 7">
    <name type="scientific">Gluconacetobacter johannae</name>
    <dbReference type="NCBI Taxonomy" id="112140"/>
    <lineage>
        <taxon>Bacteria</taxon>
        <taxon>Pseudomonadati</taxon>
        <taxon>Pseudomonadota</taxon>
        <taxon>Alphaproteobacteria</taxon>
        <taxon>Acetobacterales</taxon>
        <taxon>Acetobacteraceae</taxon>
        <taxon>Gluconacetobacter</taxon>
    </lineage>
</organism>
<sequence length="840" mass="92944">MTTRRDFLKYALLSGAVGSASKLPASIGRAFAIAPKVGSTWLDAEHVVILMQENRSFDHVFGTLQGVRGFNDPRTIRLPNGNPVFAQSSQSGETYLPWRLNIRDTRVTWMGSIPHSRDSQVDAWNNGGHDRWIDAKTSHHKDYARYPLTMGHYTRDDLPFYYALADAFTVCDQNYCGAMTSTTPNRLLFWSGTVRDRQDRASNVYMRNGEILEGGMSWTTFPERLEQAGVSWKFYQNELSQTGGMSGPERAWLSNFGCNVLECFDQYCVTANPGFGAWLEERISDCQGHIDRLNRQEMLVSETHAEQLAEARDLLAVLTRRRAAAGHSAEKLTPQERALFEKAFVINSGDENYRKLEKLTFHDGEKTVHMDAPGGDVLYQFRQDVKTGKLPTVSWLAAPEHFSDHPTSPWYGAWYVSEIMDILTENPEVWKKTIFIMTYDENDGYFDHCCSYAAPDPERPETGYSSHSIPADGLEYTTAQDEINRGVPERLARSGPIGLGFRVPMVIASPWSRGGWVNSQLFEHTSTLRFLEAFVQGKFGKSITESNISPWRRAISGDLTSCFRPYDGSIPALPFLERDAYLRTVEDARDRPLPGGFRALDATEVAALRDNPGKVRETIGQEAGTRPACALPYEPYCDGGVSADGEQAVIRLSAGKGRFGARAAGLPFNIYRHGVESDGGMQAGTYVVAAGDTLETSFAASGFSNGLYDVAVHAPNGFYRRYKGVQGGLRLQAACTYLRGPGKDLVVRVTNHGSKPADVACTLAGHDVTQVMRVAPGRTVETSFNLARSMMWYDVSLTSPDEEGLLYQFAGRIETGRAGRTDPAMGAGVQAPGPQTRKTA</sequence>
<dbReference type="Proteomes" id="UP000561066">
    <property type="component" value="Unassembled WGS sequence"/>
</dbReference>
<evidence type="ECO:0000256" key="4">
    <source>
        <dbReference type="SAM" id="MobiDB-lite"/>
    </source>
</evidence>
<dbReference type="EC" id="3.1.4.3" evidence="2"/>
<dbReference type="RefSeq" id="WP_182944058.1">
    <property type="nucleotide sequence ID" value="NZ_JABEQH010000016.1"/>
</dbReference>
<dbReference type="Gene3D" id="3.40.720.10">
    <property type="entry name" value="Alkaline Phosphatase, subunit A"/>
    <property type="match status" value="2"/>
</dbReference>
<dbReference type="PANTHER" id="PTHR31956:SF1">
    <property type="entry name" value="NON-SPECIFIC PHOSPHOLIPASE C1"/>
    <property type="match status" value="1"/>
</dbReference>
<gene>
    <name evidence="6" type="ORF">HLH21_12405</name>
</gene>
<dbReference type="InterPro" id="IPR007312">
    <property type="entry name" value="Phosphoesterase"/>
</dbReference>
<feature type="domain" description="Bacterial phospholipase C C-terminal" evidence="5">
    <location>
        <begin position="627"/>
        <end position="724"/>
    </location>
</feature>
<keyword evidence="3" id="KW-0378">Hydrolase</keyword>
<dbReference type="InterPro" id="IPR008475">
    <property type="entry name" value="PLipase_C_C"/>
</dbReference>
<protein>
    <recommendedName>
        <fullName evidence="2">phospholipase C</fullName>
        <ecNumber evidence="2">3.1.4.3</ecNumber>
    </recommendedName>
</protein>
<dbReference type="GO" id="GO:0016042">
    <property type="term" value="P:lipid catabolic process"/>
    <property type="evidence" value="ECO:0007669"/>
    <property type="project" value="InterPro"/>
</dbReference>
<dbReference type="PANTHER" id="PTHR31956">
    <property type="entry name" value="NON-SPECIFIC PHOSPHOLIPASE C4-RELATED"/>
    <property type="match status" value="1"/>
</dbReference>
<dbReference type="Pfam" id="PF05506">
    <property type="entry name" value="PLipase_C_C"/>
    <property type="match status" value="2"/>
</dbReference>
<evidence type="ECO:0000313" key="6">
    <source>
        <dbReference type="EMBL" id="MBB2176717.1"/>
    </source>
</evidence>
<dbReference type="PROSITE" id="PS51318">
    <property type="entry name" value="TAT"/>
    <property type="match status" value="1"/>
</dbReference>
<dbReference type="SUPFAM" id="SSF53649">
    <property type="entry name" value="Alkaline phosphatase-like"/>
    <property type="match status" value="1"/>
</dbReference>
<reference evidence="6 7" key="1">
    <citation type="submission" date="2020-04" db="EMBL/GenBank/DDBJ databases">
        <title>Description of novel Gluconacetobacter.</title>
        <authorList>
            <person name="Sombolestani A."/>
        </authorList>
    </citation>
    <scope>NUCLEOTIDE SEQUENCE [LARGE SCALE GENOMIC DNA]</scope>
    <source>
        <strain evidence="6 7">LMG 21312</strain>
    </source>
</reference>
<dbReference type="InterPro" id="IPR006311">
    <property type="entry name" value="TAT_signal"/>
</dbReference>
<dbReference type="NCBIfam" id="TIGR03396">
    <property type="entry name" value="PC_PLC"/>
    <property type="match status" value="1"/>
</dbReference>
<evidence type="ECO:0000256" key="2">
    <source>
        <dbReference type="ARBA" id="ARBA00012018"/>
    </source>
</evidence>